<keyword evidence="1" id="KW-1133">Transmembrane helix</keyword>
<dbReference type="EMBL" id="UFZL01000005">
    <property type="protein sequence ID" value="STE82279.1"/>
    <property type="molecule type" value="Genomic_DNA"/>
</dbReference>
<protein>
    <submittedName>
        <fullName evidence="2">Colicin immunity protein</fullName>
    </submittedName>
</protein>
<keyword evidence="1" id="KW-0812">Transmembrane</keyword>
<evidence type="ECO:0000256" key="1">
    <source>
        <dbReference type="SAM" id="Phobius"/>
    </source>
</evidence>
<feature type="transmembrane region" description="Helical" evidence="1">
    <location>
        <begin position="23"/>
        <end position="44"/>
    </location>
</feature>
<feature type="transmembrane region" description="Helical" evidence="1">
    <location>
        <begin position="79"/>
        <end position="96"/>
    </location>
</feature>
<gene>
    <name evidence="2" type="ORF">NCTC10764_06358</name>
</gene>
<evidence type="ECO:0000313" key="3">
    <source>
        <dbReference type="Proteomes" id="UP000255201"/>
    </source>
</evidence>
<name>A0A376KHT8_ECOLX</name>
<dbReference type="Proteomes" id="UP000255201">
    <property type="component" value="Unassembled WGS sequence"/>
</dbReference>
<accession>A0A376KHT8</accession>
<evidence type="ECO:0000313" key="2">
    <source>
        <dbReference type="EMBL" id="STE82279.1"/>
    </source>
</evidence>
<reference evidence="2 3" key="1">
    <citation type="submission" date="2018-06" db="EMBL/GenBank/DDBJ databases">
        <authorList>
            <consortium name="Pathogen Informatics"/>
            <person name="Doyle S."/>
        </authorList>
    </citation>
    <scope>NUCLEOTIDE SEQUENCE [LARGE SCALE GENOMIC DNA]</scope>
    <source>
        <strain evidence="2 3">NCTC10764</strain>
    </source>
</reference>
<keyword evidence="1" id="KW-0472">Membrane</keyword>
<sequence length="149" mass="17563">MNKKQSANSRDKTKEHKHMNRKFYFKNILWGMCPIIISILHLIYNTPTEASIKVDLFLILSGLALPCSNIPDKNNYTKIHIHIILEKTFFLVLWYISFSSCLYNDMYGFSNTFCNDRFILSLLSKHHQKQEMTVAIMNIKRQTRMAVNQ</sequence>
<organism evidence="2 3">
    <name type="scientific">Escherichia coli</name>
    <dbReference type="NCBI Taxonomy" id="562"/>
    <lineage>
        <taxon>Bacteria</taxon>
        <taxon>Pseudomonadati</taxon>
        <taxon>Pseudomonadota</taxon>
        <taxon>Gammaproteobacteria</taxon>
        <taxon>Enterobacterales</taxon>
        <taxon>Enterobacteriaceae</taxon>
        <taxon>Escherichia</taxon>
    </lineage>
</organism>
<proteinExistence type="predicted"/>
<dbReference type="AlphaFoldDB" id="A0A376KHT8"/>